<evidence type="ECO:0000256" key="1">
    <source>
        <dbReference type="ARBA" id="ARBA00005187"/>
    </source>
</evidence>
<reference evidence="12 13" key="1">
    <citation type="submission" date="2019-08" db="EMBL/GenBank/DDBJ databases">
        <title>Deep-cultivation of Planctomycetes and their phenomic and genomic characterization uncovers novel biology.</title>
        <authorList>
            <person name="Wiegand S."/>
            <person name="Jogler M."/>
            <person name="Boedeker C."/>
            <person name="Pinto D."/>
            <person name="Vollmers J."/>
            <person name="Rivas-Marin E."/>
            <person name="Kohn T."/>
            <person name="Peeters S.H."/>
            <person name="Heuer A."/>
            <person name="Rast P."/>
            <person name="Oberbeckmann S."/>
            <person name="Bunk B."/>
            <person name="Jeske O."/>
            <person name="Meyerdierks A."/>
            <person name="Storesund J.E."/>
            <person name="Kallscheuer N."/>
            <person name="Luecker S."/>
            <person name="Lage O.M."/>
            <person name="Pohl T."/>
            <person name="Merkel B.J."/>
            <person name="Hornburger P."/>
            <person name="Mueller R.-W."/>
            <person name="Bruemmer F."/>
            <person name="Labrenz M."/>
            <person name="Spormann A.M."/>
            <person name="Op den Camp H."/>
            <person name="Overmann J."/>
            <person name="Amann R."/>
            <person name="Jetten M.S.M."/>
            <person name="Mascher T."/>
            <person name="Medema M.H."/>
            <person name="Devos D.P."/>
            <person name="Kaster A.-K."/>
            <person name="Ovreas L."/>
            <person name="Rohde M."/>
            <person name="Galperin M.Y."/>
            <person name="Jogler C."/>
        </authorList>
    </citation>
    <scope>NUCLEOTIDE SEQUENCE [LARGE SCALE GENOMIC DNA]</scope>
    <source>
        <strain evidence="12 13">Pr1d</strain>
    </source>
</reference>
<dbReference type="AlphaFoldDB" id="A0A5B9QAU7"/>
<dbReference type="PIRSF" id="PIRSF001589">
    <property type="entry name" value="Asn_synthetase_glu-h"/>
    <property type="match status" value="1"/>
</dbReference>
<evidence type="ECO:0000256" key="4">
    <source>
        <dbReference type="ARBA" id="ARBA00022741"/>
    </source>
</evidence>
<dbReference type="Pfam" id="PF13537">
    <property type="entry name" value="GATase_7"/>
    <property type="match status" value="1"/>
</dbReference>
<dbReference type="RefSeq" id="WP_148074456.1">
    <property type="nucleotide sequence ID" value="NZ_CP042913.1"/>
</dbReference>
<keyword evidence="5 9" id="KW-0067">ATP-binding</keyword>
<comment type="pathway">
    <text evidence="1">Amino-acid biosynthesis; L-asparagine biosynthesis; L-asparagine from L-aspartate (L-Gln route): step 1/1.</text>
</comment>
<feature type="site" description="Important for beta-aspartyl-AMP intermediate formation" evidence="10">
    <location>
        <position position="365"/>
    </location>
</feature>
<dbReference type="Gene3D" id="3.40.50.620">
    <property type="entry name" value="HUPs"/>
    <property type="match status" value="2"/>
</dbReference>
<dbReference type="InterPro" id="IPR014729">
    <property type="entry name" value="Rossmann-like_a/b/a_fold"/>
</dbReference>
<dbReference type="Proteomes" id="UP000323917">
    <property type="component" value="Chromosome"/>
</dbReference>
<dbReference type="OrthoDB" id="9763290at2"/>
<dbReference type="SUPFAM" id="SSF56235">
    <property type="entry name" value="N-terminal nucleophile aminohydrolases (Ntn hydrolases)"/>
    <property type="match status" value="1"/>
</dbReference>
<dbReference type="GO" id="GO:0006529">
    <property type="term" value="P:asparagine biosynthetic process"/>
    <property type="evidence" value="ECO:0007669"/>
    <property type="project" value="UniProtKB-KW"/>
</dbReference>
<evidence type="ECO:0000259" key="11">
    <source>
        <dbReference type="PROSITE" id="PS51278"/>
    </source>
</evidence>
<evidence type="ECO:0000256" key="10">
    <source>
        <dbReference type="PIRSR" id="PIRSR001589-3"/>
    </source>
</evidence>
<evidence type="ECO:0000313" key="12">
    <source>
        <dbReference type="EMBL" id="QEG36038.1"/>
    </source>
</evidence>
<dbReference type="InterPro" id="IPR051786">
    <property type="entry name" value="ASN_synthetase/amidase"/>
</dbReference>
<dbReference type="SUPFAM" id="SSF52402">
    <property type="entry name" value="Adenine nucleotide alpha hydrolases-like"/>
    <property type="match status" value="1"/>
</dbReference>
<dbReference type="EC" id="6.3.5.4" evidence="3"/>
<feature type="binding site" evidence="9">
    <location>
        <position position="99"/>
    </location>
    <ligand>
        <name>L-glutamine</name>
        <dbReference type="ChEBI" id="CHEBI:58359"/>
    </ligand>
</feature>
<keyword evidence="8" id="KW-0028">Amino-acid biosynthesis</keyword>
<evidence type="ECO:0000256" key="2">
    <source>
        <dbReference type="ARBA" id="ARBA00005752"/>
    </source>
</evidence>
<sequence>MCGIAGVFQSDRSKIDTEMLRRMNDSLAHRGPDDSGYHIDNGIGLAHRRLSIIDLSTGKQPIYNENKSVVVVFNGEIYNFRELRSDLKKLGHRFRTLTDTEVIVHAWEEWGEKCVKHLRGMFAFALWDLPQETLFLARDRLGIKPLYYSVLQENSFVFASELKAIRLHKAFRPDINPHAVEEYFAYGYVPDPRTIYSGVKKLPPGHTLRVTRNLSDISPTMYWDVPFKICNKYSSENEVAKELLERLREAVNIRLISDVPLGAFLSGGVDSSAIVSLMAELQPDQITTCSIAFEHEEFNESSYSTEVAGQYRTDHHVRQVKVDDFALVNKLAHIYDEPYADSSALPTYRLCEMAREWVTVALSGDGGDENFAGYRDHLMHYNKDRIRRVIPTLFRRFLFGSLGRVYPRLYRAPQYLRARTTFESLALDAVESFARGRMITTPEDRHALFSSRFKSNLQGYDAKEVMCVHAENAPTQHPLSLAQYLDMKVYLPGDILTKVDRASMAHSLEVRVPMLDHLFVEWVSSLPPDLKLRAGISKYILKKAYQSRLSEQILFRPKMGFSIPLSSWLRGPLRNRLKRCVFESRLLETGIFDQETLQTFVLEHLSRRRDHGPLLWALIMFDNFLNVES</sequence>
<dbReference type="InterPro" id="IPR001962">
    <property type="entry name" value="Asn_synthase"/>
</dbReference>
<organism evidence="12 13">
    <name type="scientific">Bythopirellula goksoeyrii</name>
    <dbReference type="NCBI Taxonomy" id="1400387"/>
    <lineage>
        <taxon>Bacteria</taxon>
        <taxon>Pseudomonadati</taxon>
        <taxon>Planctomycetota</taxon>
        <taxon>Planctomycetia</taxon>
        <taxon>Pirellulales</taxon>
        <taxon>Lacipirellulaceae</taxon>
        <taxon>Bythopirellula</taxon>
    </lineage>
</organism>
<keyword evidence="6 8" id="KW-0315">Glutamine amidotransferase</keyword>
<dbReference type="CDD" id="cd01991">
    <property type="entry name" value="Asn_synthase_B_C"/>
    <property type="match status" value="1"/>
</dbReference>
<dbReference type="KEGG" id="bgok:Pr1d_33470"/>
<accession>A0A5B9QAU7</accession>
<dbReference type="InterPro" id="IPR029055">
    <property type="entry name" value="Ntn_hydrolases_N"/>
</dbReference>
<evidence type="ECO:0000256" key="6">
    <source>
        <dbReference type="ARBA" id="ARBA00022962"/>
    </source>
</evidence>
<dbReference type="Pfam" id="PF00733">
    <property type="entry name" value="Asn_synthase"/>
    <property type="match status" value="1"/>
</dbReference>
<evidence type="ECO:0000256" key="9">
    <source>
        <dbReference type="PIRSR" id="PIRSR001589-2"/>
    </source>
</evidence>
<name>A0A5B9QAU7_9BACT</name>
<dbReference type="GO" id="GO:0005524">
    <property type="term" value="F:ATP binding"/>
    <property type="evidence" value="ECO:0007669"/>
    <property type="project" value="UniProtKB-KW"/>
</dbReference>
<dbReference type="CDD" id="cd00712">
    <property type="entry name" value="AsnB"/>
    <property type="match status" value="1"/>
</dbReference>
<comment type="catalytic activity">
    <reaction evidence="7">
        <text>L-aspartate + L-glutamine + ATP + H2O = L-asparagine + L-glutamate + AMP + diphosphate + H(+)</text>
        <dbReference type="Rhea" id="RHEA:12228"/>
        <dbReference type="ChEBI" id="CHEBI:15377"/>
        <dbReference type="ChEBI" id="CHEBI:15378"/>
        <dbReference type="ChEBI" id="CHEBI:29985"/>
        <dbReference type="ChEBI" id="CHEBI:29991"/>
        <dbReference type="ChEBI" id="CHEBI:30616"/>
        <dbReference type="ChEBI" id="CHEBI:33019"/>
        <dbReference type="ChEBI" id="CHEBI:58048"/>
        <dbReference type="ChEBI" id="CHEBI:58359"/>
        <dbReference type="ChEBI" id="CHEBI:456215"/>
        <dbReference type="EC" id="6.3.5.4"/>
    </reaction>
</comment>
<feature type="binding site" evidence="9">
    <location>
        <begin position="363"/>
        <end position="364"/>
    </location>
    <ligand>
        <name>ATP</name>
        <dbReference type="ChEBI" id="CHEBI:30616"/>
    </ligand>
</feature>
<protein>
    <recommendedName>
        <fullName evidence="3">asparagine synthase (glutamine-hydrolyzing)</fullName>
        <ecNumber evidence="3">6.3.5.4</ecNumber>
    </recommendedName>
</protein>
<keyword evidence="13" id="KW-1185">Reference proteome</keyword>
<dbReference type="PANTHER" id="PTHR43284">
    <property type="entry name" value="ASPARAGINE SYNTHETASE (GLUTAMINE-HYDROLYZING)"/>
    <property type="match status" value="1"/>
</dbReference>
<dbReference type="InterPro" id="IPR017539">
    <property type="entry name" value="XrtA_amidotfase"/>
</dbReference>
<gene>
    <name evidence="12" type="primary">asnB_2</name>
    <name evidence="12" type="ORF">Pr1d_33470</name>
</gene>
<dbReference type="InterPro" id="IPR006426">
    <property type="entry name" value="Asn_synth_AEB"/>
</dbReference>
<dbReference type="EMBL" id="CP042913">
    <property type="protein sequence ID" value="QEG36038.1"/>
    <property type="molecule type" value="Genomic_DNA"/>
</dbReference>
<evidence type="ECO:0000256" key="3">
    <source>
        <dbReference type="ARBA" id="ARBA00012737"/>
    </source>
</evidence>
<dbReference type="PANTHER" id="PTHR43284:SF1">
    <property type="entry name" value="ASPARAGINE SYNTHETASE"/>
    <property type="match status" value="1"/>
</dbReference>
<keyword evidence="4 9" id="KW-0547">Nucleotide-binding</keyword>
<dbReference type="GO" id="GO:0005829">
    <property type="term" value="C:cytosol"/>
    <property type="evidence" value="ECO:0007669"/>
    <property type="project" value="TreeGrafter"/>
</dbReference>
<dbReference type="GO" id="GO:0004066">
    <property type="term" value="F:asparagine synthase (glutamine-hydrolyzing) activity"/>
    <property type="evidence" value="ECO:0007669"/>
    <property type="project" value="UniProtKB-EC"/>
</dbReference>
<dbReference type="InterPro" id="IPR017932">
    <property type="entry name" value="GATase_2_dom"/>
</dbReference>
<evidence type="ECO:0000256" key="5">
    <source>
        <dbReference type="ARBA" id="ARBA00022840"/>
    </source>
</evidence>
<feature type="active site" description="For GATase activity" evidence="8">
    <location>
        <position position="2"/>
    </location>
</feature>
<comment type="similarity">
    <text evidence="2">Belongs to the asparagine synthetase family.</text>
</comment>
<keyword evidence="12" id="KW-0436">Ligase</keyword>
<feature type="domain" description="Glutamine amidotransferase type-2" evidence="11">
    <location>
        <begin position="2"/>
        <end position="213"/>
    </location>
</feature>
<dbReference type="NCBIfam" id="TIGR03108">
    <property type="entry name" value="eps_aminotran_1"/>
    <property type="match status" value="1"/>
</dbReference>
<keyword evidence="8" id="KW-0061">Asparagine biosynthesis</keyword>
<evidence type="ECO:0000256" key="8">
    <source>
        <dbReference type="PIRSR" id="PIRSR001589-1"/>
    </source>
</evidence>
<dbReference type="InterPro" id="IPR033738">
    <property type="entry name" value="AsnB_N"/>
</dbReference>
<evidence type="ECO:0000256" key="7">
    <source>
        <dbReference type="ARBA" id="ARBA00048741"/>
    </source>
</evidence>
<evidence type="ECO:0000313" key="13">
    <source>
        <dbReference type="Proteomes" id="UP000323917"/>
    </source>
</evidence>
<dbReference type="PROSITE" id="PS51278">
    <property type="entry name" value="GATASE_TYPE_2"/>
    <property type="match status" value="1"/>
</dbReference>
<dbReference type="NCBIfam" id="TIGR01536">
    <property type="entry name" value="asn_synth_AEB"/>
    <property type="match status" value="1"/>
</dbReference>
<dbReference type="Gene3D" id="3.60.20.10">
    <property type="entry name" value="Glutamine Phosphoribosylpyrophosphate, subunit 1, domain 1"/>
    <property type="match status" value="1"/>
</dbReference>
<proteinExistence type="inferred from homology"/>